<feature type="transmembrane region" description="Helical" evidence="1">
    <location>
        <begin position="41"/>
        <end position="60"/>
    </location>
</feature>
<dbReference type="AlphaFoldDB" id="A0A1F5NA76"/>
<reference evidence="2 3" key="1">
    <citation type="journal article" date="2016" name="Nat. Commun.">
        <title>Thousands of microbial genomes shed light on interconnected biogeochemical processes in an aquifer system.</title>
        <authorList>
            <person name="Anantharaman K."/>
            <person name="Brown C.T."/>
            <person name="Hug L.A."/>
            <person name="Sharon I."/>
            <person name="Castelle C.J."/>
            <person name="Probst A.J."/>
            <person name="Thomas B.C."/>
            <person name="Singh A."/>
            <person name="Wilkins M.J."/>
            <person name="Karaoz U."/>
            <person name="Brodie E.L."/>
            <person name="Williams K.H."/>
            <person name="Hubbard S.S."/>
            <person name="Banfield J.F."/>
        </authorList>
    </citation>
    <scope>NUCLEOTIDE SEQUENCE [LARGE SCALE GENOMIC DNA]</scope>
</reference>
<organism evidence="2 3">
    <name type="scientific">Candidatus Doudnabacteria bacterium RIFCSPHIGHO2_01_52_17</name>
    <dbReference type="NCBI Taxonomy" id="1817820"/>
    <lineage>
        <taxon>Bacteria</taxon>
        <taxon>Candidatus Doudnaibacteriota</taxon>
    </lineage>
</organism>
<dbReference type="Proteomes" id="UP000176547">
    <property type="component" value="Unassembled WGS sequence"/>
</dbReference>
<keyword evidence="1" id="KW-1133">Transmembrane helix</keyword>
<evidence type="ECO:0000256" key="1">
    <source>
        <dbReference type="SAM" id="Phobius"/>
    </source>
</evidence>
<name>A0A1F5NA76_9BACT</name>
<comment type="caution">
    <text evidence="2">The sequence shown here is derived from an EMBL/GenBank/DDBJ whole genome shotgun (WGS) entry which is preliminary data.</text>
</comment>
<sequence length="176" mass="20220">MENEPQIELSKRERKELRRTGRLEEKQEFAKQRAMRRVTKIALIAVVVGGSVGAFVWYLASRPPVPEGEIVSRNELHWHPELAIYVKGVKQEIPADIGIGAVHQPIHTHDATGTLHLEFQGLVRKHDITLGQFFKNWGRDMQSFGGNVKMTVDGEENTEFENYVMQDKDKVELRFE</sequence>
<evidence type="ECO:0000313" key="2">
    <source>
        <dbReference type="EMBL" id="OGE74567.1"/>
    </source>
</evidence>
<proteinExistence type="predicted"/>
<dbReference type="EMBL" id="MFEG01000057">
    <property type="protein sequence ID" value="OGE74567.1"/>
    <property type="molecule type" value="Genomic_DNA"/>
</dbReference>
<gene>
    <name evidence="2" type="ORF">A3K06_01370</name>
</gene>
<accession>A0A1F5NA76</accession>
<protein>
    <submittedName>
        <fullName evidence="2">Uncharacterized protein</fullName>
    </submittedName>
</protein>
<keyword evidence="1" id="KW-0472">Membrane</keyword>
<keyword evidence="1" id="KW-0812">Transmembrane</keyword>
<evidence type="ECO:0000313" key="3">
    <source>
        <dbReference type="Proteomes" id="UP000176547"/>
    </source>
</evidence>